<evidence type="ECO:0000313" key="1">
    <source>
        <dbReference type="EMBL" id="MCC3299393.1"/>
    </source>
</evidence>
<evidence type="ECO:0000313" key="2">
    <source>
        <dbReference type="Proteomes" id="UP001139158"/>
    </source>
</evidence>
<organism evidence="1 2">
    <name type="scientific">Arthrobacter caoxuetaonis</name>
    <dbReference type="NCBI Taxonomy" id="2886935"/>
    <lineage>
        <taxon>Bacteria</taxon>
        <taxon>Bacillati</taxon>
        <taxon>Actinomycetota</taxon>
        <taxon>Actinomycetes</taxon>
        <taxon>Micrococcales</taxon>
        <taxon>Micrococcaceae</taxon>
        <taxon>Arthrobacter</taxon>
    </lineage>
</organism>
<proteinExistence type="predicted"/>
<sequence>MYKTECRGTSAKDKRLFSRAMQLASFYLAHGALPSAESANIEELGLLLFLESTIRPQYQAGTLNPGIAHLLEAVPGALIPKSQAEQAAGTAGDDEPPAQLTPRDAAFERWLIRAEIYVERNGYRPTYAEDNGLYQWLNRARRRLETEGMDLPFEERVRAILDYPDIRTFRYRATHGLPNPGEGRRRILAGG</sequence>
<accession>A0A9X1MG22</accession>
<dbReference type="AlphaFoldDB" id="A0A9X1MG22"/>
<protein>
    <submittedName>
        <fullName evidence="1">Helicase associated domain-containing protein</fullName>
    </submittedName>
</protein>
<dbReference type="Proteomes" id="UP001139158">
    <property type="component" value="Unassembled WGS sequence"/>
</dbReference>
<gene>
    <name evidence="1" type="ORF">LJ757_16495</name>
</gene>
<dbReference type="EMBL" id="JAJFZV010000018">
    <property type="protein sequence ID" value="MCC3299393.1"/>
    <property type="molecule type" value="Genomic_DNA"/>
</dbReference>
<comment type="caution">
    <text evidence="1">The sequence shown here is derived from an EMBL/GenBank/DDBJ whole genome shotgun (WGS) entry which is preliminary data.</text>
</comment>
<keyword evidence="2" id="KW-1185">Reference proteome</keyword>
<name>A0A9X1MG22_9MICC</name>
<reference evidence="1" key="1">
    <citation type="submission" date="2021-10" db="EMBL/GenBank/DDBJ databases">
        <title>Novel species in genus Arthrobacter.</title>
        <authorList>
            <person name="Liu Y."/>
        </authorList>
    </citation>
    <scope>NUCLEOTIDE SEQUENCE</scope>
    <source>
        <strain evidence="1">Zg-Y453</strain>
    </source>
</reference>
<dbReference type="RefSeq" id="WP_227897380.1">
    <property type="nucleotide sequence ID" value="NZ_CP099467.1"/>
</dbReference>